<dbReference type="GO" id="GO:0016020">
    <property type="term" value="C:membrane"/>
    <property type="evidence" value="ECO:0007669"/>
    <property type="project" value="UniProtKB-SubCell"/>
</dbReference>
<dbReference type="GO" id="GO:0022857">
    <property type="term" value="F:transmembrane transporter activity"/>
    <property type="evidence" value="ECO:0007669"/>
    <property type="project" value="InterPro"/>
</dbReference>
<feature type="transmembrane region" description="Helical" evidence="6">
    <location>
        <begin position="77"/>
        <end position="96"/>
    </location>
</feature>
<feature type="transmembrane region" description="Helical" evidence="6">
    <location>
        <begin position="456"/>
        <end position="478"/>
    </location>
</feature>
<keyword evidence="4 6" id="KW-0472">Membrane</keyword>
<feature type="transmembrane region" description="Helical" evidence="6">
    <location>
        <begin position="428"/>
        <end position="450"/>
    </location>
</feature>
<evidence type="ECO:0000256" key="3">
    <source>
        <dbReference type="ARBA" id="ARBA00022989"/>
    </source>
</evidence>
<dbReference type="PRINTS" id="PR01035">
    <property type="entry name" value="TCRTETA"/>
</dbReference>
<dbReference type="Pfam" id="PF07690">
    <property type="entry name" value="MFS_1"/>
    <property type="match status" value="2"/>
</dbReference>
<feature type="transmembrane region" description="Helical" evidence="6">
    <location>
        <begin position="194"/>
        <end position="213"/>
    </location>
</feature>
<feature type="transmembrane region" description="Helical" evidence="6">
    <location>
        <begin position="398"/>
        <end position="416"/>
    </location>
</feature>
<proteinExistence type="predicted"/>
<evidence type="ECO:0000313" key="8">
    <source>
        <dbReference type="EMBL" id="KAK9812111.1"/>
    </source>
</evidence>
<feature type="transmembrane region" description="Helical" evidence="6">
    <location>
        <begin position="337"/>
        <end position="357"/>
    </location>
</feature>
<dbReference type="AlphaFoldDB" id="A0AAW1PF64"/>
<organism evidence="8 9">
    <name type="scientific">Symbiochloris irregularis</name>
    <dbReference type="NCBI Taxonomy" id="706552"/>
    <lineage>
        <taxon>Eukaryota</taxon>
        <taxon>Viridiplantae</taxon>
        <taxon>Chlorophyta</taxon>
        <taxon>core chlorophytes</taxon>
        <taxon>Trebouxiophyceae</taxon>
        <taxon>Trebouxiales</taxon>
        <taxon>Trebouxiaceae</taxon>
        <taxon>Symbiochloris</taxon>
    </lineage>
</organism>
<dbReference type="PROSITE" id="PS50850">
    <property type="entry name" value="MFS"/>
    <property type="match status" value="1"/>
</dbReference>
<reference evidence="8 9" key="1">
    <citation type="journal article" date="2024" name="Nat. Commun.">
        <title>Phylogenomics reveals the evolutionary origins of lichenization in chlorophyte algae.</title>
        <authorList>
            <person name="Puginier C."/>
            <person name="Libourel C."/>
            <person name="Otte J."/>
            <person name="Skaloud P."/>
            <person name="Haon M."/>
            <person name="Grisel S."/>
            <person name="Petersen M."/>
            <person name="Berrin J.G."/>
            <person name="Delaux P.M."/>
            <person name="Dal Grande F."/>
            <person name="Keller J."/>
        </authorList>
    </citation>
    <scope>NUCLEOTIDE SEQUENCE [LARGE SCALE GENOMIC DNA]</scope>
    <source>
        <strain evidence="8 9">SAG 2036</strain>
    </source>
</reference>
<feature type="region of interest" description="Disordered" evidence="5">
    <location>
        <begin position="13"/>
        <end position="36"/>
    </location>
</feature>
<name>A0AAW1PF64_9CHLO</name>
<evidence type="ECO:0000256" key="5">
    <source>
        <dbReference type="SAM" id="MobiDB-lite"/>
    </source>
</evidence>
<evidence type="ECO:0000259" key="7">
    <source>
        <dbReference type="PROSITE" id="PS50850"/>
    </source>
</evidence>
<keyword evidence="3 6" id="KW-1133">Transmembrane helix</keyword>
<dbReference type="InterPro" id="IPR036259">
    <property type="entry name" value="MFS_trans_sf"/>
</dbReference>
<feature type="transmembrane region" description="Helical" evidence="6">
    <location>
        <begin position="108"/>
        <end position="128"/>
    </location>
</feature>
<protein>
    <recommendedName>
        <fullName evidence="7">Major facilitator superfamily (MFS) profile domain-containing protein</fullName>
    </recommendedName>
</protein>
<gene>
    <name evidence="8" type="ORF">WJX73_007695</name>
</gene>
<dbReference type="InterPro" id="IPR011701">
    <property type="entry name" value="MFS"/>
</dbReference>
<feature type="transmembrane region" description="Helical" evidence="6">
    <location>
        <begin position="44"/>
        <end position="65"/>
    </location>
</feature>
<dbReference type="InterPro" id="IPR020846">
    <property type="entry name" value="MFS_dom"/>
</dbReference>
<feature type="transmembrane region" description="Helical" evidence="6">
    <location>
        <begin position="165"/>
        <end position="188"/>
    </location>
</feature>
<dbReference type="GO" id="GO:0005635">
    <property type="term" value="C:nuclear envelope"/>
    <property type="evidence" value="ECO:0007669"/>
    <property type="project" value="TreeGrafter"/>
</dbReference>
<dbReference type="PANTHER" id="PTHR24002">
    <property type="entry name" value="SOLUTE CARRIER FAMILY 22 MEMBER 18"/>
    <property type="match status" value="1"/>
</dbReference>
<comment type="subcellular location">
    <subcellularLocation>
        <location evidence="1">Membrane</location>
        <topology evidence="1">Multi-pass membrane protein</topology>
    </subcellularLocation>
</comment>
<feature type="compositionally biased region" description="Polar residues" evidence="5">
    <location>
        <begin position="21"/>
        <end position="36"/>
    </location>
</feature>
<dbReference type="SUPFAM" id="SSF103473">
    <property type="entry name" value="MFS general substrate transporter"/>
    <property type="match status" value="1"/>
</dbReference>
<feature type="transmembrane region" description="Helical" evidence="6">
    <location>
        <begin position="369"/>
        <end position="392"/>
    </location>
</feature>
<evidence type="ECO:0000256" key="1">
    <source>
        <dbReference type="ARBA" id="ARBA00004141"/>
    </source>
</evidence>
<evidence type="ECO:0000256" key="2">
    <source>
        <dbReference type="ARBA" id="ARBA00022692"/>
    </source>
</evidence>
<feature type="transmembrane region" description="Helical" evidence="6">
    <location>
        <begin position="294"/>
        <end position="317"/>
    </location>
</feature>
<evidence type="ECO:0000256" key="6">
    <source>
        <dbReference type="SAM" id="Phobius"/>
    </source>
</evidence>
<dbReference type="Gene3D" id="1.20.1250.20">
    <property type="entry name" value="MFS general substrate transporter like domains"/>
    <property type="match status" value="1"/>
</dbReference>
<keyword evidence="2 6" id="KW-0812">Transmembrane</keyword>
<dbReference type="EMBL" id="JALJOQ010000009">
    <property type="protein sequence ID" value="KAK9812111.1"/>
    <property type="molecule type" value="Genomic_DNA"/>
</dbReference>
<evidence type="ECO:0000313" key="9">
    <source>
        <dbReference type="Proteomes" id="UP001465755"/>
    </source>
</evidence>
<accession>A0AAW1PF64</accession>
<comment type="caution">
    <text evidence="8">The sequence shown here is derived from an EMBL/GenBank/DDBJ whole genome shotgun (WGS) entry which is preliminary data.</text>
</comment>
<dbReference type="Proteomes" id="UP001465755">
    <property type="component" value="Unassembled WGS sequence"/>
</dbReference>
<dbReference type="PANTHER" id="PTHR24002:SF3">
    <property type="entry name" value="SOLUTE CARRIER FAMILY 22 MEMBER 18"/>
    <property type="match status" value="1"/>
</dbReference>
<feature type="domain" description="Major facilitator superfamily (MFS) profile" evidence="7">
    <location>
        <begin position="43"/>
        <end position="481"/>
    </location>
</feature>
<dbReference type="InterPro" id="IPR001958">
    <property type="entry name" value="Tet-R_TetA/multi-R_MdtG-like"/>
</dbReference>
<sequence length="481" mass="51388">MLARSREKFVQQCNKRRAPQKVTSTRNNESRSGAASTMTQDRKLAVVFVLWTLYMLASSLTAPLMPYLWGALNGTTHGYGIMMSESGALQLVGSLLSGPLIDRFGPKLWLGVSLAALSLSCAVTGLASATWMMYVSRLPAILELGPLSTRALIAERTSDQDRVRMLGYVGACMGAAFAVGPTLGGWLTQRSYRLCAWSAAALAFLGFAAIPLIPPGARTRSQRQVDGASSVLLPDPVTLQVAAEASAATSAVAARAASIEPAGSLVGSRDMREDSEEIMQSQVHDRWTAIRHMWITFCLPGVRSLTMIKVLVGFPLSMMQTTLSLLLQKHYQLAPEANGYVMSWFGILFVLVQSLAVGPISKRLSVQQVMLAFGWGGVLSFAGLALCGFSIWAFVAAMAPLVLCALLLETVTTAQLTKVVPSESQGTVLAIEASMFGACTTVAPSVATWLFEQIGFSSLGVAGSTTYFVMVCLVYLGVLKC</sequence>
<keyword evidence="9" id="KW-1185">Reference proteome</keyword>
<evidence type="ECO:0000256" key="4">
    <source>
        <dbReference type="ARBA" id="ARBA00023136"/>
    </source>
</evidence>